<dbReference type="InterPro" id="IPR029044">
    <property type="entry name" value="Nucleotide-diphossugar_trans"/>
</dbReference>
<accession>A0A0N8GMF7</accession>
<dbReference type="SUPFAM" id="SSF53448">
    <property type="entry name" value="Nucleotide-diphospho-sugar transferases"/>
    <property type="match status" value="1"/>
</dbReference>
<dbReference type="InterPro" id="IPR050256">
    <property type="entry name" value="Glycosyltransferase_2"/>
</dbReference>
<evidence type="ECO:0000256" key="6">
    <source>
        <dbReference type="ARBA" id="ARBA00039022"/>
    </source>
</evidence>
<dbReference type="InterPro" id="IPR001173">
    <property type="entry name" value="Glyco_trans_2-like"/>
</dbReference>
<dbReference type="AlphaFoldDB" id="A0A0N8GMF7"/>
<evidence type="ECO:0000256" key="7">
    <source>
        <dbReference type="ARBA" id="ARBA00040894"/>
    </source>
</evidence>
<dbReference type="PATRIC" id="fig|229920.5.peg.3231"/>
<evidence type="ECO:0000256" key="1">
    <source>
        <dbReference type="ARBA" id="ARBA00001946"/>
    </source>
</evidence>
<keyword evidence="5" id="KW-0460">Magnesium</keyword>
<comment type="caution">
    <text evidence="11">The sequence shown here is derived from an EMBL/GenBank/DDBJ whole genome shotgun (WGS) entry which is preliminary data.</text>
</comment>
<evidence type="ECO:0000313" key="11">
    <source>
        <dbReference type="EMBL" id="KPL75170.1"/>
    </source>
</evidence>
<dbReference type="EC" id="2.4.1.266" evidence="6"/>
<evidence type="ECO:0000256" key="9">
    <source>
        <dbReference type="ARBA" id="ARBA00048997"/>
    </source>
</evidence>
<dbReference type="GO" id="GO:0016757">
    <property type="term" value="F:glycosyltransferase activity"/>
    <property type="evidence" value="ECO:0007669"/>
    <property type="project" value="UniProtKB-KW"/>
</dbReference>
<proteinExistence type="inferred from homology"/>
<dbReference type="OrthoDB" id="9810303at2"/>
<gene>
    <name evidence="11" type="ORF">ADM99_00500</name>
</gene>
<dbReference type="PANTHER" id="PTHR48090">
    <property type="entry name" value="UNDECAPRENYL-PHOSPHATE 4-DEOXY-4-FORMAMIDO-L-ARABINOSE TRANSFERASE-RELATED"/>
    <property type="match status" value="1"/>
</dbReference>
<keyword evidence="12" id="KW-1185">Reference proteome</keyword>
<feature type="domain" description="Glycosyltransferase 2-like" evidence="10">
    <location>
        <begin position="43"/>
        <end position="139"/>
    </location>
</feature>
<protein>
    <recommendedName>
        <fullName evidence="7">Glucosyl-3-phosphoglycerate synthase</fullName>
        <ecNumber evidence="6">2.4.1.266</ecNumber>
    </recommendedName>
</protein>
<keyword evidence="3" id="KW-0328">Glycosyltransferase</keyword>
<evidence type="ECO:0000256" key="3">
    <source>
        <dbReference type="ARBA" id="ARBA00022676"/>
    </source>
</evidence>
<organism evidence="11 12">
    <name type="scientific">Leptolinea tardivitalis</name>
    <dbReference type="NCBI Taxonomy" id="229920"/>
    <lineage>
        <taxon>Bacteria</taxon>
        <taxon>Bacillati</taxon>
        <taxon>Chloroflexota</taxon>
        <taxon>Anaerolineae</taxon>
        <taxon>Anaerolineales</taxon>
        <taxon>Anaerolineaceae</taxon>
        <taxon>Leptolinea</taxon>
    </lineage>
</organism>
<dbReference type="PANTHER" id="PTHR48090:SF10">
    <property type="entry name" value="GLUCOSYL-3-PHOSPHOGLYCERATE SYNTHASE"/>
    <property type="match status" value="1"/>
</dbReference>
<comment type="catalytic activity">
    <reaction evidence="9">
        <text>an NDP-alpha-D-glucose + (2R)-3-phosphoglycerate = (2R)-2-O-(alpha-D-glucopyranosyl)-3-phospho-glycerate + a ribonucleoside 5'-diphosphate + H(+)</text>
        <dbReference type="Rhea" id="RHEA:47244"/>
        <dbReference type="ChEBI" id="CHEBI:15378"/>
        <dbReference type="ChEBI" id="CHEBI:57930"/>
        <dbReference type="ChEBI" id="CHEBI:58272"/>
        <dbReference type="ChEBI" id="CHEBI:62600"/>
        <dbReference type="ChEBI" id="CHEBI:76533"/>
        <dbReference type="EC" id="2.4.1.266"/>
    </reaction>
    <physiologicalReaction direction="left-to-right" evidence="9">
        <dbReference type="Rhea" id="RHEA:47245"/>
    </physiologicalReaction>
</comment>
<dbReference type="Proteomes" id="UP000050430">
    <property type="component" value="Unassembled WGS sequence"/>
</dbReference>
<dbReference type="NCBIfam" id="NF010496">
    <property type="entry name" value="PRK13915.1"/>
    <property type="match status" value="1"/>
</dbReference>
<sequence>MSGAKAISLLVDRWFAENTYHASEFDDLQRLVETKEKQNLTISLALPALNEEETVGTVIQTIKSKLMDEFHLLDEIVLIDSTSSDRTREIARQLGIPVYIHQELLREYGPRRGKGEALWKSLLVTRGDIVVWIDTDIVNIHPRFVYGVLGPLLVNPRLQLVKGFYQRPLKSEDRLQSAAGGRVTELTARPMINLFYPELSGIIQPLAGEYGGRRKALEQISFSSGYGVEIGMIIEIFEKFGLESIGQVDLLERIHHNQTLEALSKMSFVILQAIFRRLERRYGRSLLEDVNKSMKLIHYSEPNYFLEVEELPELERPPMVELPEYRAAHHIE</sequence>
<evidence type="ECO:0000256" key="4">
    <source>
        <dbReference type="ARBA" id="ARBA00022679"/>
    </source>
</evidence>
<dbReference type="STRING" id="229920.ADM99_00500"/>
<keyword evidence="4" id="KW-0808">Transferase</keyword>
<dbReference type="Gene3D" id="3.90.550.10">
    <property type="entry name" value="Spore Coat Polysaccharide Biosynthesis Protein SpsA, Chain A"/>
    <property type="match status" value="1"/>
</dbReference>
<evidence type="ECO:0000259" key="10">
    <source>
        <dbReference type="Pfam" id="PF00535"/>
    </source>
</evidence>
<evidence type="ECO:0000256" key="5">
    <source>
        <dbReference type="ARBA" id="ARBA00022842"/>
    </source>
</evidence>
<reference evidence="11 12" key="1">
    <citation type="submission" date="2015-07" db="EMBL/GenBank/DDBJ databases">
        <title>Genome sequence of Leptolinea tardivitalis DSM 16556.</title>
        <authorList>
            <person name="Hemp J."/>
            <person name="Ward L.M."/>
            <person name="Pace L.A."/>
            <person name="Fischer W.W."/>
        </authorList>
    </citation>
    <scope>NUCLEOTIDE SEQUENCE [LARGE SCALE GENOMIC DNA]</scope>
    <source>
        <strain evidence="11 12">YMTK-2</strain>
    </source>
</reference>
<dbReference type="Pfam" id="PF00535">
    <property type="entry name" value="Glycos_transf_2"/>
    <property type="match status" value="1"/>
</dbReference>
<evidence type="ECO:0000256" key="2">
    <source>
        <dbReference type="ARBA" id="ARBA00006739"/>
    </source>
</evidence>
<comment type="similarity">
    <text evidence="2">Belongs to the glycosyltransferase 2 family.</text>
</comment>
<name>A0A0N8GMF7_9CHLR</name>
<comment type="cofactor">
    <cofactor evidence="1">
        <name>Mg(2+)</name>
        <dbReference type="ChEBI" id="CHEBI:18420"/>
    </cofactor>
</comment>
<evidence type="ECO:0000256" key="8">
    <source>
        <dbReference type="ARBA" id="ARBA00048689"/>
    </source>
</evidence>
<evidence type="ECO:0000313" key="12">
    <source>
        <dbReference type="Proteomes" id="UP000050430"/>
    </source>
</evidence>
<dbReference type="EMBL" id="LGCK01000001">
    <property type="protein sequence ID" value="KPL75170.1"/>
    <property type="molecule type" value="Genomic_DNA"/>
</dbReference>
<comment type="catalytic activity">
    <reaction evidence="8">
        <text>(2R)-3-phosphoglycerate + UDP-alpha-D-glucose = (2R)-2-O-(alpha-D-glucopyranosyl)-3-phospho-glycerate + UDP + H(+)</text>
        <dbReference type="Rhea" id="RHEA:31319"/>
        <dbReference type="ChEBI" id="CHEBI:15378"/>
        <dbReference type="ChEBI" id="CHEBI:58223"/>
        <dbReference type="ChEBI" id="CHEBI:58272"/>
        <dbReference type="ChEBI" id="CHEBI:58885"/>
        <dbReference type="ChEBI" id="CHEBI:62600"/>
        <dbReference type="EC" id="2.4.1.266"/>
    </reaction>
    <physiologicalReaction direction="left-to-right" evidence="8">
        <dbReference type="Rhea" id="RHEA:31320"/>
    </physiologicalReaction>
</comment>